<gene>
    <name evidence="1" type="ORF">DERYTH_LOCUS18820</name>
</gene>
<dbReference type="AlphaFoldDB" id="A0A9N9JB42"/>
<proteinExistence type="predicted"/>
<sequence length="64" mass="7441">VKWALESCTIVARFQGISPLPATPRIFCSILTSSNTEFNFHFQQHTEIQYPFPATQDFLFSFHF</sequence>
<feature type="non-terminal residue" evidence="1">
    <location>
        <position position="1"/>
    </location>
</feature>
<dbReference type="EMBL" id="CAJVPY010019687">
    <property type="protein sequence ID" value="CAG8772529.1"/>
    <property type="molecule type" value="Genomic_DNA"/>
</dbReference>
<accession>A0A9N9JB42</accession>
<protein>
    <submittedName>
        <fullName evidence="1">21410_t:CDS:1</fullName>
    </submittedName>
</protein>
<keyword evidence="2" id="KW-1185">Reference proteome</keyword>
<evidence type="ECO:0000313" key="2">
    <source>
        <dbReference type="Proteomes" id="UP000789405"/>
    </source>
</evidence>
<evidence type="ECO:0000313" key="1">
    <source>
        <dbReference type="EMBL" id="CAG8772529.1"/>
    </source>
</evidence>
<name>A0A9N9JB42_9GLOM</name>
<reference evidence="1" key="1">
    <citation type="submission" date="2021-06" db="EMBL/GenBank/DDBJ databases">
        <authorList>
            <person name="Kallberg Y."/>
            <person name="Tangrot J."/>
            <person name="Rosling A."/>
        </authorList>
    </citation>
    <scope>NUCLEOTIDE SEQUENCE</scope>
    <source>
        <strain evidence="1">MA453B</strain>
    </source>
</reference>
<organism evidence="1 2">
    <name type="scientific">Dentiscutata erythropus</name>
    <dbReference type="NCBI Taxonomy" id="1348616"/>
    <lineage>
        <taxon>Eukaryota</taxon>
        <taxon>Fungi</taxon>
        <taxon>Fungi incertae sedis</taxon>
        <taxon>Mucoromycota</taxon>
        <taxon>Glomeromycotina</taxon>
        <taxon>Glomeromycetes</taxon>
        <taxon>Diversisporales</taxon>
        <taxon>Gigasporaceae</taxon>
        <taxon>Dentiscutata</taxon>
    </lineage>
</organism>
<comment type="caution">
    <text evidence="1">The sequence shown here is derived from an EMBL/GenBank/DDBJ whole genome shotgun (WGS) entry which is preliminary data.</text>
</comment>
<dbReference type="Proteomes" id="UP000789405">
    <property type="component" value="Unassembled WGS sequence"/>
</dbReference>